<keyword evidence="2" id="KW-0645">Protease</keyword>
<keyword evidence="6" id="KW-0472">Membrane</keyword>
<dbReference type="InterPro" id="IPR003653">
    <property type="entry name" value="Peptidase_C48_C"/>
</dbReference>
<accession>A0A164T6V6</accession>
<evidence type="ECO:0000256" key="4">
    <source>
        <dbReference type="ARBA" id="ARBA00022807"/>
    </source>
</evidence>
<organism evidence="7 8">
    <name type="scientific">Daucus carota subsp. sativus</name>
    <name type="common">Carrot</name>
    <dbReference type="NCBI Taxonomy" id="79200"/>
    <lineage>
        <taxon>Eukaryota</taxon>
        <taxon>Viridiplantae</taxon>
        <taxon>Streptophyta</taxon>
        <taxon>Embryophyta</taxon>
        <taxon>Tracheophyta</taxon>
        <taxon>Spermatophyta</taxon>
        <taxon>Magnoliopsida</taxon>
        <taxon>eudicotyledons</taxon>
        <taxon>Gunneridae</taxon>
        <taxon>Pentapetalae</taxon>
        <taxon>asterids</taxon>
        <taxon>campanulids</taxon>
        <taxon>Apiales</taxon>
        <taxon>Apiaceae</taxon>
        <taxon>Apioideae</taxon>
        <taxon>Scandiceae</taxon>
        <taxon>Daucinae</taxon>
        <taxon>Daucus</taxon>
        <taxon>Daucus sect. Daucus</taxon>
    </lineage>
</organism>
<dbReference type="Pfam" id="PF02902">
    <property type="entry name" value="Peptidase_C48"/>
    <property type="match status" value="1"/>
</dbReference>
<dbReference type="GO" id="GO:0016926">
    <property type="term" value="P:protein desumoylation"/>
    <property type="evidence" value="ECO:0007669"/>
    <property type="project" value="UniProtKB-ARBA"/>
</dbReference>
<evidence type="ECO:0000256" key="1">
    <source>
        <dbReference type="ARBA" id="ARBA00005234"/>
    </source>
</evidence>
<dbReference type="PANTHER" id="PTHR46915:SF6">
    <property type="entry name" value="CYSTEINE PROTEINASES SUPERFAMILY PROTEIN"/>
    <property type="match status" value="1"/>
</dbReference>
<dbReference type="PANTHER" id="PTHR46915">
    <property type="entry name" value="UBIQUITIN-LIKE PROTEASE 4-RELATED"/>
    <property type="match status" value="1"/>
</dbReference>
<keyword evidence="6" id="KW-1133">Transmembrane helix</keyword>
<evidence type="ECO:0000256" key="3">
    <source>
        <dbReference type="ARBA" id="ARBA00022801"/>
    </source>
</evidence>
<dbReference type="EMBL" id="CP093349">
    <property type="protein sequence ID" value="WOH08607.1"/>
    <property type="molecule type" value="Genomic_DNA"/>
</dbReference>
<keyword evidence="4" id="KW-0788">Thiol protease</keyword>
<dbReference type="SUPFAM" id="SSF54001">
    <property type="entry name" value="Cysteine proteinases"/>
    <property type="match status" value="1"/>
</dbReference>
<reference evidence="7" key="2">
    <citation type="submission" date="2022-03" db="EMBL/GenBank/DDBJ databases">
        <title>Draft title - Genomic analysis of global carrot germplasm unveils the trajectory of domestication and the origin of high carotenoid orange carrot.</title>
        <authorList>
            <person name="Iorizzo M."/>
            <person name="Ellison S."/>
            <person name="Senalik D."/>
            <person name="Macko-Podgorni A."/>
            <person name="Grzebelus D."/>
            <person name="Bostan H."/>
            <person name="Rolling W."/>
            <person name="Curaba J."/>
            <person name="Simon P."/>
        </authorList>
    </citation>
    <scope>NUCLEOTIDE SEQUENCE</scope>
    <source>
        <tissue evidence="7">Leaf</tissue>
    </source>
</reference>
<dbReference type="GO" id="GO:0006508">
    <property type="term" value="P:proteolysis"/>
    <property type="evidence" value="ECO:0007669"/>
    <property type="project" value="UniProtKB-KW"/>
</dbReference>
<dbReference type="InterPro" id="IPR038765">
    <property type="entry name" value="Papain-like_cys_pep_sf"/>
</dbReference>
<sequence length="641" mass="74808">MEERIKRLEEENAKLQQKIKLMEIHQSNDEAVIDLLKKHIEERRELNHFVMDDSNFEPSKIAEREMIREAFKAETEIHRFGKAAQVDERIEGNYPDKLNDDQADMYLSRLWSLLAEEKAEQCLYVDSLLIKSYYDNVGREKVFKRLLKDDFFGKKYVFFPICLWNHWVLVILCNTNNDVRGGSERPTMLILDSFKRSFSSKVEEFMRGLLKSFYKYASKDCSAKNLTTIPFLVPEVPKQNDAKSCGFFVLFYITMFLKMCPSTFVLMTDCPSFIMIYGYVIRGRQKKQRVDDKKSVNIDLFSKKNGLQNYPKYLSYNIVNNFDSDSCSIVVEGETLKISENDVHSVLGFPLGPKSIPFVNSEPLPKEWRRQYSGCEDSFRVAVKDVLAAMRNSTIKSNKFWRRNPEIKFYTGSLPFLLYFFLDSYIGKSFFPDKTTPRFLPWNNYCLQKVEQVLMERSFIVDGDLWKPCFNYMTLENCRVKSKNELTSDAMDYQSQKLVNKQLGHGVCDTTKNVGIDLDWDLIPKFTFKDLEWNFKKEENQIDVTTPSTEIRSASPEQQGYSKKTFEKGTTSKSRQHKTIHENNPGKHTLLESLLNSYQSIHQTLLLHIMHATNNGVPDERLESLKNSFKTMNDQANLLIN</sequence>
<evidence type="ECO:0000313" key="7">
    <source>
        <dbReference type="EMBL" id="WOH08607.1"/>
    </source>
</evidence>
<feature type="region of interest" description="Disordered" evidence="5">
    <location>
        <begin position="548"/>
        <end position="585"/>
    </location>
</feature>
<dbReference type="Gramene" id="KZM87141">
    <property type="protein sequence ID" value="KZM87141"/>
    <property type="gene ID" value="DCAR_024275"/>
</dbReference>
<protein>
    <submittedName>
        <fullName evidence="7">Uncharacterized protein</fullName>
    </submittedName>
</protein>
<dbReference type="Proteomes" id="UP000077755">
    <property type="component" value="Chromosome 7"/>
</dbReference>
<evidence type="ECO:0000256" key="5">
    <source>
        <dbReference type="SAM" id="MobiDB-lite"/>
    </source>
</evidence>
<reference evidence="7" key="1">
    <citation type="journal article" date="2016" name="Nat. Genet.">
        <title>A high-quality carrot genome assembly provides new insights into carotenoid accumulation and asterid genome evolution.</title>
        <authorList>
            <person name="Iorizzo M."/>
            <person name="Ellison S."/>
            <person name="Senalik D."/>
            <person name="Zeng P."/>
            <person name="Satapoomin P."/>
            <person name="Huang J."/>
            <person name="Bowman M."/>
            <person name="Iovene M."/>
            <person name="Sanseverino W."/>
            <person name="Cavagnaro P."/>
            <person name="Yildiz M."/>
            <person name="Macko-Podgorni A."/>
            <person name="Moranska E."/>
            <person name="Grzebelus E."/>
            <person name="Grzebelus D."/>
            <person name="Ashrafi H."/>
            <person name="Zheng Z."/>
            <person name="Cheng S."/>
            <person name="Spooner D."/>
            <person name="Van Deynze A."/>
            <person name="Simon P."/>
        </authorList>
    </citation>
    <scope>NUCLEOTIDE SEQUENCE</scope>
    <source>
        <tissue evidence="7">Leaf</tissue>
    </source>
</reference>
<keyword evidence="3" id="KW-0378">Hydrolase</keyword>
<dbReference type="Gene3D" id="3.40.395.10">
    <property type="entry name" value="Adenoviral Proteinase, Chain A"/>
    <property type="match status" value="1"/>
</dbReference>
<feature type="transmembrane region" description="Helical" evidence="6">
    <location>
        <begin position="247"/>
        <end position="280"/>
    </location>
</feature>
<dbReference type="AlphaFoldDB" id="A0A164T6V6"/>
<dbReference type="PROSITE" id="PS50600">
    <property type="entry name" value="ULP_PROTEASE"/>
    <property type="match status" value="1"/>
</dbReference>
<keyword evidence="6" id="KW-0812">Transmembrane</keyword>
<gene>
    <name evidence="7" type="ORF">DCAR_0728051</name>
</gene>
<evidence type="ECO:0000313" key="8">
    <source>
        <dbReference type="Proteomes" id="UP000077755"/>
    </source>
</evidence>
<name>A0A164T6V6_DAUCS</name>
<proteinExistence type="inferred from homology"/>
<evidence type="ECO:0000256" key="6">
    <source>
        <dbReference type="SAM" id="Phobius"/>
    </source>
</evidence>
<evidence type="ECO:0000256" key="2">
    <source>
        <dbReference type="ARBA" id="ARBA00022670"/>
    </source>
</evidence>
<keyword evidence="8" id="KW-1185">Reference proteome</keyword>
<comment type="similarity">
    <text evidence="1">Belongs to the peptidase C48 family.</text>
</comment>
<feature type="compositionally biased region" description="Polar residues" evidence="5">
    <location>
        <begin position="548"/>
        <end position="573"/>
    </location>
</feature>
<dbReference type="GO" id="GO:0008234">
    <property type="term" value="F:cysteine-type peptidase activity"/>
    <property type="evidence" value="ECO:0007669"/>
    <property type="project" value="UniProtKB-KW"/>
</dbReference>